<dbReference type="InterPro" id="IPR029058">
    <property type="entry name" value="AB_hydrolase_fold"/>
</dbReference>
<dbReference type="GeneID" id="11530994"/>
<evidence type="ECO:0000313" key="6">
    <source>
        <dbReference type="Proteomes" id="UP000005666"/>
    </source>
</evidence>
<dbReference type="Gene3D" id="3.40.50.1820">
    <property type="entry name" value="alpha/beta hydrolase"/>
    <property type="match status" value="1"/>
</dbReference>
<dbReference type="GO" id="GO:0005811">
    <property type="term" value="C:lipid droplet"/>
    <property type="evidence" value="ECO:0007669"/>
    <property type="project" value="UniProtKB-SubCell"/>
</dbReference>
<protein>
    <recommendedName>
        <fullName evidence="7">AB hydrolase-1 domain-containing protein</fullName>
    </recommendedName>
</protein>
<dbReference type="AlphaFoldDB" id="G8BRY1"/>
<dbReference type="InterPro" id="IPR019363">
    <property type="entry name" value="LDAH"/>
</dbReference>
<organism evidence="5 6">
    <name type="scientific">Tetrapisispora phaffii (strain ATCC 24235 / CBS 4417 / NBRC 1672 / NRRL Y-8282 / UCD 70-5)</name>
    <name type="common">Yeast</name>
    <name type="synonym">Fabospora phaffii</name>
    <dbReference type="NCBI Taxonomy" id="1071381"/>
    <lineage>
        <taxon>Eukaryota</taxon>
        <taxon>Fungi</taxon>
        <taxon>Dikarya</taxon>
        <taxon>Ascomycota</taxon>
        <taxon>Saccharomycotina</taxon>
        <taxon>Saccharomycetes</taxon>
        <taxon>Saccharomycetales</taxon>
        <taxon>Saccharomycetaceae</taxon>
        <taxon>Tetrapisispora</taxon>
    </lineage>
</organism>
<name>G8BRY1_TETPH</name>
<dbReference type="RefSeq" id="XP_003685490.1">
    <property type="nucleotide sequence ID" value="XM_003685442.1"/>
</dbReference>
<evidence type="ECO:0000256" key="4">
    <source>
        <dbReference type="ARBA" id="ARBA00022801"/>
    </source>
</evidence>
<dbReference type="Proteomes" id="UP000005666">
    <property type="component" value="Chromosome 4"/>
</dbReference>
<gene>
    <name evidence="5" type="primary">TPHA0D04220</name>
    <name evidence="5" type="ordered locus">TPHA_0D04220</name>
</gene>
<dbReference type="EMBL" id="HE612859">
    <property type="protein sequence ID" value="CCE63056.1"/>
    <property type="molecule type" value="Genomic_DNA"/>
</dbReference>
<accession>G8BRY1</accession>
<dbReference type="Pfam" id="PF10230">
    <property type="entry name" value="LIDHydrolase"/>
    <property type="match status" value="1"/>
</dbReference>
<evidence type="ECO:0000256" key="2">
    <source>
        <dbReference type="ARBA" id="ARBA00008300"/>
    </source>
</evidence>
<keyword evidence="3" id="KW-0551">Lipid droplet</keyword>
<keyword evidence="4" id="KW-0378">Hydrolase</keyword>
<dbReference type="GO" id="GO:0019433">
    <property type="term" value="P:triglyceride catabolic process"/>
    <property type="evidence" value="ECO:0007669"/>
    <property type="project" value="EnsemblFungi"/>
</dbReference>
<dbReference type="eggNOG" id="KOG3975">
    <property type="taxonomic scope" value="Eukaryota"/>
</dbReference>
<evidence type="ECO:0000313" key="5">
    <source>
        <dbReference type="EMBL" id="CCE63056.1"/>
    </source>
</evidence>
<dbReference type="GO" id="GO:0004806">
    <property type="term" value="F:triacylglycerol lipase activity"/>
    <property type="evidence" value="ECO:0007669"/>
    <property type="project" value="EnsemblFungi"/>
</dbReference>
<dbReference type="HOGENOM" id="CLU_018394_1_1_1"/>
<dbReference type="PANTHER" id="PTHR13390:SF0">
    <property type="entry name" value="LIPID DROPLET-ASSOCIATED HYDROLASE"/>
    <property type="match status" value="1"/>
</dbReference>
<dbReference type="SUPFAM" id="SSF53474">
    <property type="entry name" value="alpha/beta-Hydrolases"/>
    <property type="match status" value="1"/>
</dbReference>
<evidence type="ECO:0008006" key="7">
    <source>
        <dbReference type="Google" id="ProtNLM"/>
    </source>
</evidence>
<dbReference type="PANTHER" id="PTHR13390">
    <property type="entry name" value="LIPASE"/>
    <property type="match status" value="1"/>
</dbReference>
<proteinExistence type="inferred from homology"/>
<evidence type="ECO:0000256" key="1">
    <source>
        <dbReference type="ARBA" id="ARBA00004502"/>
    </source>
</evidence>
<dbReference type="GO" id="GO:0019915">
    <property type="term" value="P:lipid storage"/>
    <property type="evidence" value="ECO:0007669"/>
    <property type="project" value="InterPro"/>
</dbReference>
<comment type="similarity">
    <text evidence="2">Belongs to the AB hydrolase superfamily. LDAH family.</text>
</comment>
<dbReference type="KEGG" id="tpf:TPHA_0D04220"/>
<keyword evidence="6" id="KW-1185">Reference proteome</keyword>
<sequence>MTITVFKDSKFPTSILSIKGTYVADELSVDLTKTDKLSPLFVWIPGNPGLLEYYEEFLKLLHVKNPEWDILGISHAGMSSGNSNLKENECSVYTLDEQIHHKIEIINKFAAYGRELIVMGHSVGAFMAQKVVMSNKLEGKVKKIGLLMPTVIDIHLSEKGTQISTILNWIPNLPQLAGWVSEKIFGGFLPITLVKFIISFFMELNNENKAAHATYTFLKDSNFVEQSLGLAKYEMQIIRHDWEFQRELVKMCNVNQIELWTLFAESDHWVSNQTRSELIELYRNSVNSDYYSYSITDQVPHAFVIKNSCHVVDNYF</sequence>
<dbReference type="OrthoDB" id="448051at2759"/>
<reference evidence="5 6" key="1">
    <citation type="journal article" date="2011" name="Proc. Natl. Acad. Sci. U.S.A.">
        <title>Evolutionary erosion of yeast sex chromosomes by mating-type switching accidents.</title>
        <authorList>
            <person name="Gordon J.L."/>
            <person name="Armisen D."/>
            <person name="Proux-Wera E."/>
            <person name="Oheigeartaigh S.S."/>
            <person name="Byrne K.P."/>
            <person name="Wolfe K.H."/>
        </authorList>
    </citation>
    <scope>NUCLEOTIDE SEQUENCE [LARGE SCALE GENOMIC DNA]</scope>
    <source>
        <strain evidence="6">ATCC 24235 / CBS 4417 / NBRC 1672 / NRRL Y-8282 / UCD 70-5</strain>
    </source>
</reference>
<evidence type="ECO:0000256" key="3">
    <source>
        <dbReference type="ARBA" id="ARBA00022677"/>
    </source>
</evidence>
<comment type="subcellular location">
    <subcellularLocation>
        <location evidence="1">Lipid droplet</location>
    </subcellularLocation>
</comment>
<dbReference type="OMA" id="LIGYYHT"/>